<dbReference type="Proteomes" id="UP001054945">
    <property type="component" value="Unassembled WGS sequence"/>
</dbReference>
<dbReference type="EMBL" id="BPLR01018585">
    <property type="protein sequence ID" value="GIZ00772.1"/>
    <property type="molecule type" value="Genomic_DNA"/>
</dbReference>
<organism evidence="1 2">
    <name type="scientific">Caerostris extrusa</name>
    <name type="common">Bark spider</name>
    <name type="synonym">Caerostris bankana</name>
    <dbReference type="NCBI Taxonomy" id="172846"/>
    <lineage>
        <taxon>Eukaryota</taxon>
        <taxon>Metazoa</taxon>
        <taxon>Ecdysozoa</taxon>
        <taxon>Arthropoda</taxon>
        <taxon>Chelicerata</taxon>
        <taxon>Arachnida</taxon>
        <taxon>Araneae</taxon>
        <taxon>Araneomorphae</taxon>
        <taxon>Entelegynae</taxon>
        <taxon>Araneoidea</taxon>
        <taxon>Araneidae</taxon>
        <taxon>Caerostris</taxon>
    </lineage>
</organism>
<keyword evidence="2" id="KW-1185">Reference proteome</keyword>
<accession>A0AAV4Y3Q6</accession>
<dbReference type="AlphaFoldDB" id="A0AAV4Y3Q6"/>
<sequence>MILVHPKLSLNMAQYKGLPPEGMYLEVYVPSIAIPFTVLSKTCVTIDSKKNIVQ</sequence>
<comment type="caution">
    <text evidence="1">The sequence shown here is derived from an EMBL/GenBank/DDBJ whole genome shotgun (WGS) entry which is preliminary data.</text>
</comment>
<feature type="non-terminal residue" evidence="1">
    <location>
        <position position="54"/>
    </location>
</feature>
<name>A0AAV4Y3Q6_CAEEX</name>
<evidence type="ECO:0000313" key="1">
    <source>
        <dbReference type="EMBL" id="GIZ00772.1"/>
    </source>
</evidence>
<gene>
    <name evidence="1" type="ORF">CEXT_469811</name>
</gene>
<protein>
    <submittedName>
        <fullName evidence="1">Uncharacterized protein</fullName>
    </submittedName>
</protein>
<proteinExistence type="predicted"/>
<evidence type="ECO:0000313" key="2">
    <source>
        <dbReference type="Proteomes" id="UP001054945"/>
    </source>
</evidence>
<reference evidence="1 2" key="1">
    <citation type="submission" date="2021-06" db="EMBL/GenBank/DDBJ databases">
        <title>Caerostris extrusa draft genome.</title>
        <authorList>
            <person name="Kono N."/>
            <person name="Arakawa K."/>
        </authorList>
    </citation>
    <scope>NUCLEOTIDE SEQUENCE [LARGE SCALE GENOMIC DNA]</scope>
</reference>